<feature type="compositionally biased region" description="Basic and acidic residues" evidence="2">
    <location>
        <begin position="1323"/>
        <end position="1348"/>
    </location>
</feature>
<feature type="compositionally biased region" description="Basic and acidic residues" evidence="2">
    <location>
        <begin position="1295"/>
        <end position="1311"/>
    </location>
</feature>
<dbReference type="InterPro" id="IPR002885">
    <property type="entry name" value="PPR_rpt"/>
</dbReference>
<dbReference type="PANTHER" id="PTHR47934:SF6">
    <property type="entry name" value="MITOCHONDRIAL GROUP I INTRON SPLICING FACTOR CCM1-RELATED"/>
    <property type="match status" value="1"/>
</dbReference>
<protein>
    <recommendedName>
        <fullName evidence="5">Pentacotripeptide-repeat region of PRORP domain-containing protein</fullName>
    </recommendedName>
</protein>
<dbReference type="Pfam" id="PF01535">
    <property type="entry name" value="PPR"/>
    <property type="match status" value="2"/>
</dbReference>
<feature type="region of interest" description="Disordered" evidence="2">
    <location>
        <begin position="148"/>
        <end position="224"/>
    </location>
</feature>
<dbReference type="InterPro" id="IPR011990">
    <property type="entry name" value="TPR-like_helical_dom_sf"/>
</dbReference>
<dbReference type="GO" id="GO:0005739">
    <property type="term" value="C:mitochondrion"/>
    <property type="evidence" value="ECO:0007669"/>
    <property type="project" value="TreeGrafter"/>
</dbReference>
<dbReference type="STRING" id="321146.A0A139GX04"/>
<evidence type="ECO:0000256" key="2">
    <source>
        <dbReference type="SAM" id="MobiDB-lite"/>
    </source>
</evidence>
<dbReference type="GO" id="GO:0003729">
    <property type="term" value="F:mRNA binding"/>
    <property type="evidence" value="ECO:0007669"/>
    <property type="project" value="TreeGrafter"/>
</dbReference>
<evidence type="ECO:0000256" key="1">
    <source>
        <dbReference type="PROSITE-ProRule" id="PRU00708"/>
    </source>
</evidence>
<sequence length="1364" mass="153688">MEVARGMLERAGACLKAGARASLKSRCAASAAKKAARSQRQLHQAFWTHGAGDLGLPPYASSTTPTHDLPLRHDSTAATSKRAARDQKSETSHLPSDGVYSDFLYPPQALACASRAHGQLKEPWERRNARRLPEGFVQAPRRYSLRIHSTISPGDGDDQAEGSTIGSVDLSGGIDPEHDGQAKNTAAKLETSPEETLDETFPAISSTELAENSTPKPSAETVRHTEEGARFDDLAGAHPASESEQDRLIQLRHTLATNALKASPELVHHTWKLYVSLTSDDRDDLRLKERFLSWLSEIQSTDVLAHIITLFWSIPLEKRTLPLYQTACQVFLNSESSREIAVALHDEAVSHLANVSQLSSSIFSIVMKRDLWHLALQIFRASEYQSDPRQHDLFLVKIAEHGNLEVAHGLTTHLKRMSEDERLSWLSMWAHVAKEACQQALQDQVPAALKTKRHYFYSVCHRLSQWAPEPTHFFEKLLAHRLALLDECVGSCTPPSTDNWPSKIVSQLYHHYRDMPNAKLNEDLLLILIKMCGRRALSQHVDIETTRNVTIGLVVNDWQRWYGKLRLDAVHTLLSFAAQDARKDQVESWFQYLERIYSQYEDQKAAYWTRIKVHANACDLASARTAFENARATAKTHGDELDIKCWNSLLEAYAQFDDLDGALSLLKTAVHDVGLVPTRRTFLPVLRMLTERGDVPGTEFLIEQYYDLTGDTAQAWLAQSHIIALCRAGQPQKAEEAMQDAVRRFHTSETRDSVTGCCNALLAYYAKQLNIDAVMRTYRWMKSKGIALNGYSYANVLRVLVSFRQAAAAWLIVKKVMQSEGCPVTAEHYTIVMIGYIKTTQQARAIRMYRRMLANNIRPNIRSKAYYIKAKGLLEQWQSLQVENRSLPKASLSKASLPKASLASLPKAMKLVHQMVEDVSVRDLPARCSHGLSSKNNIGDMFTPIIQVYGARGCLEEAKSLFEQSQRLMQKFGRTQAPSFRLRAALMTAFLRAKEYEQVEAYWHAAKDQADRIAPLTAVPELRRSQNAGPKKELVEAASSDDRAELGFSADAKPAQEVKAMADLAMKPSTVPKGASSLGPRPAPGRRAILARPFVVYITALKAQGRIADMVREFTRLVTQGYNFEGNIWNRFIEYLCSGANPPLALLAFTLTERYLMGNFPGWRPMWTVRHYGSMRSERAENMQYMRRRYFGPEQLAPQYRLMLHLGRALMDIRRLEASGRSPDLVSFTPLTDSNDAEVQKLAQSLKRFVGTERQIREKAPRTVEAVETMPRVDEDKRQRRILWGEGWGPRRDKHEFMRRATSERRAEREGSSSSISFPTFRYSDDSLGPEREQAMLESDDPTKHIDGEALDAASSQAATMKQS</sequence>
<dbReference type="PROSITE" id="PS51375">
    <property type="entry name" value="PPR"/>
    <property type="match status" value="2"/>
</dbReference>
<feature type="compositionally biased region" description="Polar residues" evidence="2">
    <location>
        <begin position="203"/>
        <end position="216"/>
    </location>
</feature>
<feature type="compositionally biased region" description="Polar residues" evidence="2">
    <location>
        <begin position="1354"/>
        <end position="1364"/>
    </location>
</feature>
<comment type="caution">
    <text evidence="3">The sequence shown here is derived from an EMBL/GenBank/DDBJ whole genome shotgun (WGS) entry which is preliminary data.</text>
</comment>
<organism evidence="3 4">
    <name type="scientific">Pseudocercospora eumusae</name>
    <dbReference type="NCBI Taxonomy" id="321146"/>
    <lineage>
        <taxon>Eukaryota</taxon>
        <taxon>Fungi</taxon>
        <taxon>Dikarya</taxon>
        <taxon>Ascomycota</taxon>
        <taxon>Pezizomycotina</taxon>
        <taxon>Dothideomycetes</taxon>
        <taxon>Dothideomycetidae</taxon>
        <taxon>Mycosphaerellales</taxon>
        <taxon>Mycosphaerellaceae</taxon>
        <taxon>Pseudocercospora</taxon>
    </lineage>
</organism>
<name>A0A139GX04_9PEZI</name>
<proteinExistence type="predicted"/>
<gene>
    <name evidence="3" type="ORF">AC578_4887</name>
</gene>
<dbReference type="PANTHER" id="PTHR47934">
    <property type="entry name" value="PENTATRICOPEPTIDE REPEAT-CONTAINING PROTEIN PET309, MITOCHONDRIAL"/>
    <property type="match status" value="1"/>
</dbReference>
<accession>A0A139GX04</accession>
<feature type="region of interest" description="Disordered" evidence="2">
    <location>
        <begin position="1295"/>
        <end position="1364"/>
    </location>
</feature>
<feature type="region of interest" description="Disordered" evidence="2">
    <location>
        <begin position="57"/>
        <end position="99"/>
    </location>
</feature>
<evidence type="ECO:0008006" key="5">
    <source>
        <dbReference type="Google" id="ProtNLM"/>
    </source>
</evidence>
<dbReference type="GO" id="GO:0007005">
    <property type="term" value="P:mitochondrion organization"/>
    <property type="evidence" value="ECO:0007669"/>
    <property type="project" value="TreeGrafter"/>
</dbReference>
<dbReference type="OrthoDB" id="185373at2759"/>
<dbReference type="EMBL" id="LFZN01000269">
    <property type="protein sequence ID" value="KXS94668.1"/>
    <property type="molecule type" value="Genomic_DNA"/>
</dbReference>
<evidence type="ECO:0000313" key="4">
    <source>
        <dbReference type="Proteomes" id="UP000070133"/>
    </source>
</evidence>
<dbReference type="GO" id="GO:0006396">
    <property type="term" value="P:RNA processing"/>
    <property type="evidence" value="ECO:0007669"/>
    <property type="project" value="TreeGrafter"/>
</dbReference>
<dbReference type="Proteomes" id="UP000070133">
    <property type="component" value="Unassembled WGS sequence"/>
</dbReference>
<dbReference type="SUPFAM" id="SSF48452">
    <property type="entry name" value="TPR-like"/>
    <property type="match status" value="1"/>
</dbReference>
<dbReference type="InterPro" id="IPR051114">
    <property type="entry name" value="Mito_RNA_Proc_CCM1"/>
</dbReference>
<keyword evidence="4" id="KW-1185">Reference proteome</keyword>
<evidence type="ECO:0000313" key="3">
    <source>
        <dbReference type="EMBL" id="KXS94668.1"/>
    </source>
</evidence>
<feature type="repeat" description="PPR" evidence="1">
    <location>
        <begin position="642"/>
        <end position="677"/>
    </location>
</feature>
<feature type="repeat" description="PPR" evidence="1">
    <location>
        <begin position="825"/>
        <end position="859"/>
    </location>
</feature>
<dbReference type="Gene3D" id="1.25.40.10">
    <property type="entry name" value="Tetratricopeptide repeat domain"/>
    <property type="match status" value="2"/>
</dbReference>
<reference evidence="3 4" key="1">
    <citation type="submission" date="2015-07" db="EMBL/GenBank/DDBJ databases">
        <title>Comparative genomics of the Sigatoka disease complex on banana suggests a link between parallel evolutionary changes in Pseudocercospora fijiensis and Pseudocercospora eumusae and increased virulence on the banana host.</title>
        <authorList>
            <person name="Chang T.-C."/>
            <person name="Salvucci A."/>
            <person name="Crous P.W."/>
            <person name="Stergiopoulos I."/>
        </authorList>
    </citation>
    <scope>NUCLEOTIDE SEQUENCE [LARGE SCALE GENOMIC DNA]</scope>
    <source>
        <strain evidence="3 4">CBS 114824</strain>
    </source>
</reference>